<accession>A0ABV4TQC5</accession>
<organism evidence="7 8">
    <name type="scientific">Thiohalorhabdus methylotrophus</name>
    <dbReference type="NCBI Taxonomy" id="3242694"/>
    <lineage>
        <taxon>Bacteria</taxon>
        <taxon>Pseudomonadati</taxon>
        <taxon>Pseudomonadota</taxon>
        <taxon>Gammaproteobacteria</taxon>
        <taxon>Thiohalorhabdales</taxon>
        <taxon>Thiohalorhabdaceae</taxon>
        <taxon>Thiohalorhabdus</taxon>
    </lineage>
</organism>
<keyword evidence="8" id="KW-1185">Reference proteome</keyword>
<keyword evidence="2" id="KW-0805">Transcription regulation</keyword>
<feature type="region of interest" description="Disordered" evidence="5">
    <location>
        <begin position="300"/>
        <end position="319"/>
    </location>
</feature>
<evidence type="ECO:0000313" key="7">
    <source>
        <dbReference type="EMBL" id="MFA9459423.1"/>
    </source>
</evidence>
<evidence type="ECO:0000256" key="2">
    <source>
        <dbReference type="ARBA" id="ARBA00023015"/>
    </source>
</evidence>
<dbReference type="InterPro" id="IPR036390">
    <property type="entry name" value="WH_DNA-bd_sf"/>
</dbReference>
<dbReference type="PROSITE" id="PS50931">
    <property type="entry name" value="HTH_LYSR"/>
    <property type="match status" value="1"/>
</dbReference>
<dbReference type="InterPro" id="IPR000847">
    <property type="entry name" value="LysR_HTH_N"/>
</dbReference>
<evidence type="ECO:0000313" key="8">
    <source>
        <dbReference type="Proteomes" id="UP001575181"/>
    </source>
</evidence>
<evidence type="ECO:0000256" key="5">
    <source>
        <dbReference type="SAM" id="MobiDB-lite"/>
    </source>
</evidence>
<dbReference type="Pfam" id="PF03466">
    <property type="entry name" value="LysR_substrate"/>
    <property type="match status" value="1"/>
</dbReference>
<dbReference type="SUPFAM" id="SSF46785">
    <property type="entry name" value="Winged helix' DNA-binding domain"/>
    <property type="match status" value="1"/>
</dbReference>
<evidence type="ECO:0000256" key="4">
    <source>
        <dbReference type="ARBA" id="ARBA00023163"/>
    </source>
</evidence>
<sequence>MEWQRRVPPIRGLMALRAVSEAGTFTGAARYLGWNQPNVSKHLQALETALDAKLLHREHSGNKLTEAGERVLEHATAITDSYAALVRELERMRAAETGRLRIAASLTIGDHWLPQVLMQFGEMHPHIAVESRVLYGREGLRQAAQGLADVALVEGDPGESGLTAQKVGEDMLMVACGQDHPWAAKGSLTLEEFTQGRYILRERGSGTRDTLDHYLEEANLPPMQPELEVGSNHAILQMLKNGEHLTVLSSLTLQDAQHSGFLVLLPVRGLNLKRAFWAVRAPQARSLPAADTFIDFLRNNPPNQELTPATGPTETAQPT</sequence>
<comment type="caution">
    <text evidence="7">The sequence shown here is derived from an EMBL/GenBank/DDBJ whole genome shotgun (WGS) entry which is preliminary data.</text>
</comment>
<dbReference type="InterPro" id="IPR036388">
    <property type="entry name" value="WH-like_DNA-bd_sf"/>
</dbReference>
<dbReference type="Gene3D" id="1.10.10.10">
    <property type="entry name" value="Winged helix-like DNA-binding domain superfamily/Winged helix DNA-binding domain"/>
    <property type="match status" value="1"/>
</dbReference>
<name>A0ABV4TQC5_9GAMM</name>
<evidence type="ECO:0000259" key="6">
    <source>
        <dbReference type="PROSITE" id="PS50931"/>
    </source>
</evidence>
<dbReference type="Pfam" id="PF00126">
    <property type="entry name" value="HTH_1"/>
    <property type="match status" value="1"/>
</dbReference>
<gene>
    <name evidence="7" type="ORF">ACERLL_01115</name>
</gene>
<keyword evidence="3" id="KW-0238">DNA-binding</keyword>
<dbReference type="SUPFAM" id="SSF53850">
    <property type="entry name" value="Periplasmic binding protein-like II"/>
    <property type="match status" value="1"/>
</dbReference>
<dbReference type="Proteomes" id="UP001575181">
    <property type="component" value="Unassembled WGS sequence"/>
</dbReference>
<dbReference type="InterPro" id="IPR005119">
    <property type="entry name" value="LysR_subst-bd"/>
</dbReference>
<dbReference type="PANTHER" id="PTHR30126:SF40">
    <property type="entry name" value="HTH-TYPE TRANSCRIPTIONAL REGULATOR GLTR"/>
    <property type="match status" value="1"/>
</dbReference>
<evidence type="ECO:0000256" key="1">
    <source>
        <dbReference type="ARBA" id="ARBA00009437"/>
    </source>
</evidence>
<dbReference type="EMBL" id="JBGUAW010000001">
    <property type="protein sequence ID" value="MFA9459423.1"/>
    <property type="molecule type" value="Genomic_DNA"/>
</dbReference>
<feature type="domain" description="HTH lysR-type" evidence="6">
    <location>
        <begin position="8"/>
        <end position="65"/>
    </location>
</feature>
<comment type="similarity">
    <text evidence="1">Belongs to the LysR transcriptional regulatory family.</text>
</comment>
<reference evidence="7 8" key="1">
    <citation type="submission" date="2024-08" db="EMBL/GenBank/DDBJ databases">
        <title>Whole-genome sequencing of halo(alkali)philic microorganisms from hypersaline lakes.</title>
        <authorList>
            <person name="Sorokin D.Y."/>
            <person name="Merkel A.Y."/>
            <person name="Messina E."/>
            <person name="Yakimov M."/>
        </authorList>
    </citation>
    <scope>NUCLEOTIDE SEQUENCE [LARGE SCALE GENOMIC DNA]</scope>
    <source>
        <strain evidence="7 8">Cl-TMA</strain>
    </source>
</reference>
<dbReference type="PANTHER" id="PTHR30126">
    <property type="entry name" value="HTH-TYPE TRANSCRIPTIONAL REGULATOR"/>
    <property type="match status" value="1"/>
</dbReference>
<dbReference type="RefSeq" id="WP_373654208.1">
    <property type="nucleotide sequence ID" value="NZ_JBGUAW010000001.1"/>
</dbReference>
<evidence type="ECO:0000256" key="3">
    <source>
        <dbReference type="ARBA" id="ARBA00023125"/>
    </source>
</evidence>
<keyword evidence="4" id="KW-0804">Transcription</keyword>
<protein>
    <submittedName>
        <fullName evidence="7">LysR family transcriptional regulator</fullName>
    </submittedName>
</protein>
<dbReference type="Gene3D" id="3.40.190.290">
    <property type="match status" value="1"/>
</dbReference>
<proteinExistence type="inferred from homology"/>